<evidence type="ECO:0000313" key="4">
    <source>
        <dbReference type="Proteomes" id="UP000000268"/>
    </source>
</evidence>
<dbReference type="Gene3D" id="3.30.530.20">
    <property type="match status" value="1"/>
</dbReference>
<comment type="similarity">
    <text evidence="1">Belongs to the AHA1 family.</text>
</comment>
<sequence>MMSNSHAIHAEPLRLTRELKAPRQLVFEAWTQPEHLQNWMFPKQGFACEYVSVDIRAGGSSLHKMTTPSGYEMWLLTQYEVVSPPDRLVFRQYSSNTAGEIVPNTQISNWPPEIRATVTLEEVGDKTKLAFIWEPINPTAEEAEAFEAARDQHGQGWGGGLNQLELYLGNVSKQ</sequence>
<dbReference type="STRING" id="329726.AM1_2724"/>
<dbReference type="InterPro" id="IPR013538">
    <property type="entry name" value="ASHA1/2-like_C"/>
</dbReference>
<gene>
    <name evidence="3" type="ordered locus">AM1_2724</name>
</gene>
<dbReference type="EMBL" id="CP000828">
    <property type="protein sequence ID" value="ABW27724.1"/>
    <property type="molecule type" value="Genomic_DNA"/>
</dbReference>
<dbReference type="HOGENOM" id="CLU_108923_6_3_3"/>
<dbReference type="KEGG" id="amr:AM1_2724"/>
<evidence type="ECO:0000259" key="2">
    <source>
        <dbReference type="Pfam" id="PF08327"/>
    </source>
</evidence>
<dbReference type="Pfam" id="PF08327">
    <property type="entry name" value="AHSA1"/>
    <property type="match status" value="1"/>
</dbReference>
<dbReference type="InterPro" id="IPR023393">
    <property type="entry name" value="START-like_dom_sf"/>
</dbReference>
<dbReference type="CDD" id="cd07814">
    <property type="entry name" value="SRPBCC_CalC_Aha1-like"/>
    <property type="match status" value="1"/>
</dbReference>
<evidence type="ECO:0000256" key="1">
    <source>
        <dbReference type="ARBA" id="ARBA00006817"/>
    </source>
</evidence>
<protein>
    <recommendedName>
        <fullName evidence="2">Activator of Hsp90 ATPase homologue 1/2-like C-terminal domain-containing protein</fullName>
    </recommendedName>
</protein>
<name>B0C840_ACAM1</name>
<dbReference type="OrthoDB" id="118413at2"/>
<proteinExistence type="inferred from homology"/>
<accession>B0C840</accession>
<feature type="domain" description="Activator of Hsp90 ATPase homologue 1/2-like C-terminal" evidence="2">
    <location>
        <begin position="20"/>
        <end position="168"/>
    </location>
</feature>
<dbReference type="eggNOG" id="COG3832">
    <property type="taxonomic scope" value="Bacteria"/>
</dbReference>
<dbReference type="Proteomes" id="UP000000268">
    <property type="component" value="Chromosome"/>
</dbReference>
<dbReference type="RefSeq" id="WP_012163171.1">
    <property type="nucleotide sequence ID" value="NC_009925.1"/>
</dbReference>
<dbReference type="SUPFAM" id="SSF55961">
    <property type="entry name" value="Bet v1-like"/>
    <property type="match status" value="1"/>
</dbReference>
<reference evidence="3 4" key="1">
    <citation type="journal article" date="2008" name="Proc. Natl. Acad. Sci. U.S.A.">
        <title>Niche adaptation and genome expansion in the chlorophyll d-producing cyanobacterium Acaryochloris marina.</title>
        <authorList>
            <person name="Swingley W.D."/>
            <person name="Chen M."/>
            <person name="Cheung P.C."/>
            <person name="Conrad A.L."/>
            <person name="Dejesa L.C."/>
            <person name="Hao J."/>
            <person name="Honchak B.M."/>
            <person name="Karbach L.E."/>
            <person name="Kurdoglu A."/>
            <person name="Lahiri S."/>
            <person name="Mastrian S.D."/>
            <person name="Miyashita H."/>
            <person name="Page L."/>
            <person name="Ramakrishna P."/>
            <person name="Satoh S."/>
            <person name="Sattley W.M."/>
            <person name="Shimada Y."/>
            <person name="Taylor H.L."/>
            <person name="Tomo T."/>
            <person name="Tsuchiya T."/>
            <person name="Wang Z.T."/>
            <person name="Raymond J."/>
            <person name="Mimuro M."/>
            <person name="Blankenship R.E."/>
            <person name="Touchman J.W."/>
        </authorList>
    </citation>
    <scope>NUCLEOTIDE SEQUENCE [LARGE SCALE GENOMIC DNA]</scope>
    <source>
        <strain evidence="4">MBIC 11017</strain>
    </source>
</reference>
<dbReference type="AlphaFoldDB" id="B0C840"/>
<organism evidence="3 4">
    <name type="scientific">Acaryochloris marina (strain MBIC 11017)</name>
    <dbReference type="NCBI Taxonomy" id="329726"/>
    <lineage>
        <taxon>Bacteria</taxon>
        <taxon>Bacillati</taxon>
        <taxon>Cyanobacteriota</taxon>
        <taxon>Cyanophyceae</taxon>
        <taxon>Acaryochloridales</taxon>
        <taxon>Acaryochloridaceae</taxon>
        <taxon>Acaryochloris</taxon>
    </lineage>
</organism>
<evidence type="ECO:0000313" key="3">
    <source>
        <dbReference type="EMBL" id="ABW27724.1"/>
    </source>
</evidence>
<keyword evidence="4" id="KW-1185">Reference proteome</keyword>